<reference evidence="5" key="1">
    <citation type="submission" date="2021-02" db="EMBL/GenBank/DDBJ databases">
        <authorList>
            <person name="Dougan E. K."/>
            <person name="Rhodes N."/>
            <person name="Thang M."/>
            <person name="Chan C."/>
        </authorList>
    </citation>
    <scope>NUCLEOTIDE SEQUENCE</scope>
</reference>
<organism evidence="5 6">
    <name type="scientific">Symbiodinium natans</name>
    <dbReference type="NCBI Taxonomy" id="878477"/>
    <lineage>
        <taxon>Eukaryota</taxon>
        <taxon>Sar</taxon>
        <taxon>Alveolata</taxon>
        <taxon>Dinophyceae</taxon>
        <taxon>Suessiales</taxon>
        <taxon>Symbiodiniaceae</taxon>
        <taxon>Symbiodinium</taxon>
    </lineage>
</organism>
<name>A0A812K979_9DINO</name>
<protein>
    <submittedName>
        <fullName evidence="5">RBP45 protein</fullName>
    </submittedName>
</protein>
<dbReference type="Proteomes" id="UP000604046">
    <property type="component" value="Unassembled WGS sequence"/>
</dbReference>
<feature type="non-terminal residue" evidence="5">
    <location>
        <position position="101"/>
    </location>
</feature>
<dbReference type="Pfam" id="PF00076">
    <property type="entry name" value="RRM_1"/>
    <property type="match status" value="1"/>
</dbReference>
<comment type="caution">
    <text evidence="5">The sequence shown here is derived from an EMBL/GenBank/DDBJ whole genome shotgun (WGS) entry which is preliminary data.</text>
</comment>
<sequence>QNLEAAPPMACAEQEVQASGQQDLPRTLWVGDVEPWMDERYLSSCFEGTGEVKNIKISRRVTGRSCAFLEFARHEDGAALLASTGGPFRCAQGHSFRLNWA</sequence>
<evidence type="ECO:0000313" key="6">
    <source>
        <dbReference type="Proteomes" id="UP000604046"/>
    </source>
</evidence>
<keyword evidence="6" id="KW-1185">Reference proteome</keyword>
<dbReference type="InterPro" id="IPR035979">
    <property type="entry name" value="RBD_domain_sf"/>
</dbReference>
<evidence type="ECO:0000256" key="3">
    <source>
        <dbReference type="PROSITE-ProRule" id="PRU00176"/>
    </source>
</evidence>
<proteinExistence type="predicted"/>
<dbReference type="AlphaFoldDB" id="A0A812K979"/>
<keyword evidence="1" id="KW-0677">Repeat</keyword>
<dbReference type="InterPro" id="IPR050825">
    <property type="entry name" value="RBM42_RBP45_47-like"/>
</dbReference>
<dbReference type="SUPFAM" id="SSF54928">
    <property type="entry name" value="RNA-binding domain, RBD"/>
    <property type="match status" value="1"/>
</dbReference>
<dbReference type="InterPro" id="IPR000504">
    <property type="entry name" value="RRM_dom"/>
</dbReference>
<dbReference type="GO" id="GO:0005829">
    <property type="term" value="C:cytosol"/>
    <property type="evidence" value="ECO:0007669"/>
    <property type="project" value="TreeGrafter"/>
</dbReference>
<dbReference type="InterPro" id="IPR012677">
    <property type="entry name" value="Nucleotide-bd_a/b_plait_sf"/>
</dbReference>
<feature type="domain" description="RRM" evidence="4">
    <location>
        <begin position="26"/>
        <end position="101"/>
    </location>
</feature>
<dbReference type="GO" id="GO:0003729">
    <property type="term" value="F:mRNA binding"/>
    <property type="evidence" value="ECO:0007669"/>
    <property type="project" value="InterPro"/>
</dbReference>
<accession>A0A812K979</accession>
<evidence type="ECO:0000313" key="5">
    <source>
        <dbReference type="EMBL" id="CAE7226116.1"/>
    </source>
</evidence>
<dbReference type="PANTHER" id="PTHR47640:SF10">
    <property type="entry name" value="TRNA SELENOCYSTEINE 1-ASSOCIATED PROTEIN 1-RELATED"/>
    <property type="match status" value="1"/>
</dbReference>
<evidence type="ECO:0000256" key="2">
    <source>
        <dbReference type="ARBA" id="ARBA00022884"/>
    </source>
</evidence>
<dbReference type="EMBL" id="CAJNDS010000661">
    <property type="protein sequence ID" value="CAE7226116.1"/>
    <property type="molecule type" value="Genomic_DNA"/>
</dbReference>
<evidence type="ECO:0000259" key="4">
    <source>
        <dbReference type="PROSITE" id="PS50102"/>
    </source>
</evidence>
<dbReference type="Gene3D" id="3.30.70.330">
    <property type="match status" value="1"/>
</dbReference>
<evidence type="ECO:0000256" key="1">
    <source>
        <dbReference type="ARBA" id="ARBA00022737"/>
    </source>
</evidence>
<dbReference type="PROSITE" id="PS50102">
    <property type="entry name" value="RRM"/>
    <property type="match status" value="1"/>
</dbReference>
<keyword evidence="2 3" id="KW-0694">RNA-binding</keyword>
<gene>
    <name evidence="5" type="primary">RBP45</name>
    <name evidence="5" type="ORF">SNAT2548_LOCUS8774</name>
</gene>
<feature type="non-terminal residue" evidence="5">
    <location>
        <position position="1"/>
    </location>
</feature>
<dbReference type="PANTHER" id="PTHR47640">
    <property type="entry name" value="TRNA SELENOCYSTEINE 1-ASSOCIATED PROTEIN 1-RELATED-RELATED"/>
    <property type="match status" value="1"/>
</dbReference>
<dbReference type="OrthoDB" id="312987at2759"/>